<dbReference type="PANTHER" id="PTHR24421:SF40">
    <property type="entry name" value="SENSOR HISTIDINE KINASE YHCY"/>
    <property type="match status" value="1"/>
</dbReference>
<evidence type="ECO:0000256" key="6">
    <source>
        <dbReference type="ARBA" id="ARBA00022840"/>
    </source>
</evidence>
<dbReference type="PROSITE" id="PS50109">
    <property type="entry name" value="HIS_KIN"/>
    <property type="match status" value="1"/>
</dbReference>
<dbReference type="SMART" id="SM00065">
    <property type="entry name" value="GAF"/>
    <property type="match status" value="1"/>
</dbReference>
<dbReference type="EC" id="2.7.13.3" evidence="2"/>
<sequence>MRMNIDEKEMHRLEALKEIAELLNEATNLQEMLGKVLHTLLQVMNLQTGWIFFIDESGKHRMLVDQNLPPALTWQEKKPMCEGDCWCVERFVNGRLEKATNIIECKRIEDAIECDWGETEDVTHHATIPLRSGSEKFGLLNVASPHKTHFSEEELALLEAIAFQIGTTIQRIQLVEKERKYVVVAERNRLARDLHDSVKQLLFSIMLTAKGTLNMTKDRDLQEMLSYIGELSQEALQEMTLLIWQLRPEGLEKGLAEAIQNYGKLLGIQVEVRIDGMVLIEDEIEEVLWRISQEALHNCKKHASCEKVCVHLRIEDNKLHFYIEDNGIGFIQDQVRESALGLKNMKERIELMRGIFRIKAEPEKGTKIEIQLPV</sequence>
<dbReference type="InterPro" id="IPR036890">
    <property type="entry name" value="HATPase_C_sf"/>
</dbReference>
<dbReference type="GO" id="GO:0016020">
    <property type="term" value="C:membrane"/>
    <property type="evidence" value="ECO:0007669"/>
    <property type="project" value="InterPro"/>
</dbReference>
<keyword evidence="5 10" id="KW-0418">Kinase</keyword>
<dbReference type="Gene3D" id="1.20.5.1930">
    <property type="match status" value="1"/>
</dbReference>
<dbReference type="Pfam" id="PF13185">
    <property type="entry name" value="GAF_2"/>
    <property type="match status" value="1"/>
</dbReference>
<evidence type="ECO:0000256" key="1">
    <source>
        <dbReference type="ARBA" id="ARBA00000085"/>
    </source>
</evidence>
<dbReference type="CDD" id="cd16917">
    <property type="entry name" value="HATPase_UhpB-NarQ-NarX-like"/>
    <property type="match status" value="1"/>
</dbReference>
<dbReference type="InterPro" id="IPR003594">
    <property type="entry name" value="HATPase_dom"/>
</dbReference>
<dbReference type="SUPFAM" id="SSF55781">
    <property type="entry name" value="GAF domain-like"/>
    <property type="match status" value="1"/>
</dbReference>
<dbReference type="Pfam" id="PF07730">
    <property type="entry name" value="HisKA_3"/>
    <property type="match status" value="1"/>
</dbReference>
<evidence type="ECO:0000313" key="10">
    <source>
        <dbReference type="EMBL" id="PGM95603.1"/>
    </source>
</evidence>
<feature type="domain" description="Histidine kinase" evidence="9">
    <location>
        <begin position="189"/>
        <end position="374"/>
    </location>
</feature>
<dbReference type="InterPro" id="IPR003018">
    <property type="entry name" value="GAF"/>
</dbReference>
<dbReference type="Gene3D" id="3.30.565.10">
    <property type="entry name" value="Histidine kinase-like ATPase, C-terminal domain"/>
    <property type="match status" value="1"/>
</dbReference>
<keyword evidence="6" id="KW-0067">ATP-binding</keyword>
<dbReference type="SUPFAM" id="SSF55874">
    <property type="entry name" value="ATPase domain of HSP90 chaperone/DNA topoisomerase II/histidine kinase"/>
    <property type="match status" value="1"/>
</dbReference>
<comment type="catalytic activity">
    <reaction evidence="1">
        <text>ATP + protein L-histidine = ADP + protein N-phospho-L-histidine.</text>
        <dbReference type="EC" id="2.7.13.3"/>
    </reaction>
</comment>
<evidence type="ECO:0000313" key="11">
    <source>
        <dbReference type="Proteomes" id="UP000222054"/>
    </source>
</evidence>
<evidence type="ECO:0000259" key="9">
    <source>
        <dbReference type="PROSITE" id="PS50109"/>
    </source>
</evidence>
<dbReference type="InterPro" id="IPR011712">
    <property type="entry name" value="Sig_transdc_His_kin_sub3_dim/P"/>
</dbReference>
<dbReference type="Gene3D" id="3.30.450.40">
    <property type="match status" value="1"/>
</dbReference>
<dbReference type="Proteomes" id="UP000222054">
    <property type="component" value="Unassembled WGS sequence"/>
</dbReference>
<dbReference type="GO" id="GO:0046983">
    <property type="term" value="F:protein dimerization activity"/>
    <property type="evidence" value="ECO:0007669"/>
    <property type="project" value="InterPro"/>
</dbReference>
<dbReference type="PANTHER" id="PTHR24421">
    <property type="entry name" value="NITRATE/NITRITE SENSOR PROTEIN NARX-RELATED"/>
    <property type="match status" value="1"/>
</dbReference>
<proteinExistence type="predicted"/>
<organism evidence="10 11">
    <name type="scientific">Bacillus cereus</name>
    <dbReference type="NCBI Taxonomy" id="1396"/>
    <lineage>
        <taxon>Bacteria</taxon>
        <taxon>Bacillati</taxon>
        <taxon>Bacillota</taxon>
        <taxon>Bacilli</taxon>
        <taxon>Bacillales</taxon>
        <taxon>Bacillaceae</taxon>
        <taxon>Bacillus</taxon>
        <taxon>Bacillus cereus group</taxon>
    </lineage>
</organism>
<dbReference type="InterPro" id="IPR029016">
    <property type="entry name" value="GAF-like_dom_sf"/>
</dbReference>
<reference evidence="10 11" key="1">
    <citation type="submission" date="2017-09" db="EMBL/GenBank/DDBJ databases">
        <title>Large-scale bioinformatics analysis of Bacillus genomes uncovers conserved roles of natural products in bacterial physiology.</title>
        <authorList>
            <consortium name="Agbiome Team Llc"/>
            <person name="Bleich R.M."/>
            <person name="Grubbs K.J."/>
            <person name="Santa Maria K.C."/>
            <person name="Allen S.E."/>
            <person name="Farag S."/>
            <person name="Shank E.A."/>
            <person name="Bowers A."/>
        </authorList>
    </citation>
    <scope>NUCLEOTIDE SEQUENCE [LARGE SCALE GENOMIC DNA]</scope>
    <source>
        <strain evidence="10 11">AFS053130</strain>
    </source>
</reference>
<keyword evidence="7" id="KW-0902">Two-component regulatory system</keyword>
<dbReference type="InterPro" id="IPR005467">
    <property type="entry name" value="His_kinase_dom"/>
</dbReference>
<keyword evidence="8" id="KW-0175">Coiled coil</keyword>
<evidence type="ECO:0000256" key="7">
    <source>
        <dbReference type="ARBA" id="ARBA00023012"/>
    </source>
</evidence>
<evidence type="ECO:0000256" key="4">
    <source>
        <dbReference type="ARBA" id="ARBA00022741"/>
    </source>
</evidence>
<dbReference type="EMBL" id="NUHO01000029">
    <property type="protein sequence ID" value="PGM95603.1"/>
    <property type="molecule type" value="Genomic_DNA"/>
</dbReference>
<dbReference type="AlphaFoldDB" id="A0A2B9E6U1"/>
<comment type="caution">
    <text evidence="10">The sequence shown here is derived from an EMBL/GenBank/DDBJ whole genome shotgun (WGS) entry which is preliminary data.</text>
</comment>
<gene>
    <name evidence="10" type="ORF">CN958_07290</name>
</gene>
<evidence type="ECO:0000256" key="5">
    <source>
        <dbReference type="ARBA" id="ARBA00022777"/>
    </source>
</evidence>
<protein>
    <recommendedName>
        <fullName evidence="2">histidine kinase</fullName>
        <ecNumber evidence="2">2.7.13.3</ecNumber>
    </recommendedName>
</protein>
<keyword evidence="3" id="KW-0808">Transferase</keyword>
<dbReference type="GO" id="GO:0005524">
    <property type="term" value="F:ATP binding"/>
    <property type="evidence" value="ECO:0007669"/>
    <property type="project" value="UniProtKB-KW"/>
</dbReference>
<evidence type="ECO:0000256" key="8">
    <source>
        <dbReference type="SAM" id="Coils"/>
    </source>
</evidence>
<accession>A0A2B9E6U1</accession>
<name>A0A2B9E6U1_BACCE</name>
<evidence type="ECO:0000256" key="2">
    <source>
        <dbReference type="ARBA" id="ARBA00012438"/>
    </source>
</evidence>
<feature type="coiled-coil region" evidence="8">
    <location>
        <begin position="5"/>
        <end position="32"/>
    </location>
</feature>
<dbReference type="InterPro" id="IPR050482">
    <property type="entry name" value="Sensor_HK_TwoCompSys"/>
</dbReference>
<keyword evidence="4" id="KW-0547">Nucleotide-binding</keyword>
<evidence type="ECO:0000256" key="3">
    <source>
        <dbReference type="ARBA" id="ARBA00022679"/>
    </source>
</evidence>
<dbReference type="Pfam" id="PF02518">
    <property type="entry name" value="HATPase_c"/>
    <property type="match status" value="1"/>
</dbReference>
<dbReference type="GO" id="GO:0000155">
    <property type="term" value="F:phosphorelay sensor kinase activity"/>
    <property type="evidence" value="ECO:0007669"/>
    <property type="project" value="InterPro"/>
</dbReference>